<keyword evidence="1" id="KW-0472">Membrane</keyword>
<evidence type="ECO:0000313" key="3">
    <source>
        <dbReference type="Proteomes" id="UP000290174"/>
    </source>
</evidence>
<comment type="caution">
    <text evidence="2">The sequence shown here is derived from an EMBL/GenBank/DDBJ whole genome shotgun (WGS) entry which is preliminary data.</text>
</comment>
<dbReference type="Proteomes" id="UP000290174">
    <property type="component" value="Unassembled WGS sequence"/>
</dbReference>
<dbReference type="RefSeq" id="WP_128956571.1">
    <property type="nucleotide sequence ID" value="NZ_RKMK01000032.1"/>
</dbReference>
<dbReference type="EMBL" id="RKMK01000032">
    <property type="protein sequence ID" value="RXG89559.1"/>
    <property type="molecule type" value="Genomic_DNA"/>
</dbReference>
<proteinExistence type="predicted"/>
<evidence type="ECO:0000313" key="2">
    <source>
        <dbReference type="EMBL" id="RXG89559.1"/>
    </source>
</evidence>
<keyword evidence="1" id="KW-0812">Transmembrane</keyword>
<reference evidence="2 3" key="1">
    <citation type="submission" date="2018-11" db="EMBL/GenBank/DDBJ databases">
        <title>Bradyrhizobium sp. nov., isolated from effective nodules of peanut in China.</title>
        <authorList>
            <person name="Li Y."/>
        </authorList>
    </citation>
    <scope>NUCLEOTIDE SEQUENCE [LARGE SCALE GENOMIC DNA]</scope>
    <source>
        <strain evidence="2 3">CCBAU 51770</strain>
    </source>
</reference>
<evidence type="ECO:0000256" key="1">
    <source>
        <dbReference type="SAM" id="Phobius"/>
    </source>
</evidence>
<gene>
    <name evidence="2" type="ORF">EAS61_27800</name>
</gene>
<dbReference type="AlphaFoldDB" id="A0A4Q0QEP1"/>
<protein>
    <submittedName>
        <fullName evidence="2">Uncharacterized protein</fullName>
    </submittedName>
</protein>
<sequence length="74" mass="7886">MKEIARSLRTVLVGAKGAQSAGKVSAPAQPEQVATRMGHIMFERDGDLISQLLLYAILLLILASLLIAAWQIAG</sequence>
<accession>A0A4Q0QEP1</accession>
<organism evidence="2 3">
    <name type="scientific">Bradyrhizobium zhanjiangense</name>
    <dbReference type="NCBI Taxonomy" id="1325107"/>
    <lineage>
        <taxon>Bacteria</taxon>
        <taxon>Pseudomonadati</taxon>
        <taxon>Pseudomonadota</taxon>
        <taxon>Alphaproteobacteria</taxon>
        <taxon>Hyphomicrobiales</taxon>
        <taxon>Nitrobacteraceae</taxon>
        <taxon>Bradyrhizobium</taxon>
    </lineage>
</organism>
<name>A0A4Q0QEP1_9BRAD</name>
<keyword evidence="1" id="KW-1133">Transmembrane helix</keyword>
<feature type="transmembrane region" description="Helical" evidence="1">
    <location>
        <begin position="52"/>
        <end position="73"/>
    </location>
</feature>